<dbReference type="RefSeq" id="WP_189619996.1">
    <property type="nucleotide sequence ID" value="NZ_BMZA01000002.1"/>
</dbReference>
<evidence type="ECO:0000256" key="3">
    <source>
        <dbReference type="ARBA" id="ARBA00022801"/>
    </source>
</evidence>
<evidence type="ECO:0000313" key="6">
    <source>
        <dbReference type="Proteomes" id="UP000648075"/>
    </source>
</evidence>
<dbReference type="Proteomes" id="UP000648075">
    <property type="component" value="Unassembled WGS sequence"/>
</dbReference>
<dbReference type="PANTHER" id="PTHR30404">
    <property type="entry name" value="N-ACETYLMURAMOYL-L-ALANINE AMIDASE"/>
    <property type="match status" value="1"/>
</dbReference>
<dbReference type="GO" id="GO:0030288">
    <property type="term" value="C:outer membrane-bounded periplasmic space"/>
    <property type="evidence" value="ECO:0007669"/>
    <property type="project" value="TreeGrafter"/>
</dbReference>
<dbReference type="CDD" id="cd02696">
    <property type="entry name" value="MurNAc-LAA"/>
    <property type="match status" value="1"/>
</dbReference>
<sequence length="288" mass="30400">MSRRLSLFAVLATPLAVLALVFAVNRDFWMAKDGDGYVIRFDMPSADAPVDLPDVEGPADSSRPLVVIDAGHGGFDPGAGNAGLREKDVALGVALAVRDRLVEEGGIRVALTRDNDRFIALADRPDIARRLNADLFVSIHADSAENDTARGASVYVLSEKGSSEAAQRIAARENGAGQVNGVPLANNDAAVGAILLDLSQRNAQAGSAQMGRLLLRELQGNVGLHRDTVQTAALAVLKAPDIPSILFETGYINNADDARILTSRAGRAQIADDLARAIRVFFARKAGA</sequence>
<evidence type="ECO:0000256" key="1">
    <source>
        <dbReference type="ARBA" id="ARBA00001561"/>
    </source>
</evidence>
<dbReference type="SMART" id="SM00646">
    <property type="entry name" value="Ami_3"/>
    <property type="match status" value="1"/>
</dbReference>
<feature type="domain" description="MurNAc-LAA" evidence="4">
    <location>
        <begin position="125"/>
        <end position="279"/>
    </location>
</feature>
<comment type="catalytic activity">
    <reaction evidence="1">
        <text>Hydrolyzes the link between N-acetylmuramoyl residues and L-amino acid residues in certain cell-wall glycopeptides.</text>
        <dbReference type="EC" id="3.5.1.28"/>
    </reaction>
</comment>
<dbReference type="InterPro" id="IPR002508">
    <property type="entry name" value="MurNAc-LAA_cat"/>
</dbReference>
<accession>A0A918PBS1</accession>
<name>A0A918PBS1_9SPHN</name>
<protein>
    <recommendedName>
        <fullName evidence="2">N-acetylmuramoyl-L-alanine amidase</fullName>
        <ecNumber evidence="2">3.5.1.28</ecNumber>
    </recommendedName>
</protein>
<organism evidence="5 6">
    <name type="scientific">Novosphingobium colocasiae</name>
    <dbReference type="NCBI Taxonomy" id="1256513"/>
    <lineage>
        <taxon>Bacteria</taxon>
        <taxon>Pseudomonadati</taxon>
        <taxon>Pseudomonadota</taxon>
        <taxon>Alphaproteobacteria</taxon>
        <taxon>Sphingomonadales</taxon>
        <taxon>Sphingomonadaceae</taxon>
        <taxon>Novosphingobium</taxon>
    </lineage>
</organism>
<evidence type="ECO:0000313" key="5">
    <source>
        <dbReference type="EMBL" id="GGY96841.1"/>
    </source>
</evidence>
<dbReference type="InterPro" id="IPR050695">
    <property type="entry name" value="N-acetylmuramoyl_amidase_3"/>
</dbReference>
<dbReference type="Pfam" id="PF01520">
    <property type="entry name" value="Amidase_3"/>
    <property type="match status" value="1"/>
</dbReference>
<proteinExistence type="predicted"/>
<reference evidence="5" key="2">
    <citation type="submission" date="2020-09" db="EMBL/GenBank/DDBJ databases">
        <authorList>
            <person name="Sun Q."/>
            <person name="Kim S."/>
        </authorList>
    </citation>
    <scope>NUCLEOTIDE SEQUENCE</scope>
    <source>
        <strain evidence="5">KCTC 32255</strain>
    </source>
</reference>
<keyword evidence="6" id="KW-1185">Reference proteome</keyword>
<dbReference type="PANTHER" id="PTHR30404:SF0">
    <property type="entry name" value="N-ACETYLMURAMOYL-L-ALANINE AMIDASE AMIC"/>
    <property type="match status" value="1"/>
</dbReference>
<dbReference type="EC" id="3.5.1.28" evidence="2"/>
<reference evidence="5" key="1">
    <citation type="journal article" date="2014" name="Int. J. Syst. Evol. Microbiol.">
        <title>Complete genome sequence of Corynebacterium casei LMG S-19264T (=DSM 44701T), isolated from a smear-ripened cheese.</title>
        <authorList>
            <consortium name="US DOE Joint Genome Institute (JGI-PGF)"/>
            <person name="Walter F."/>
            <person name="Albersmeier A."/>
            <person name="Kalinowski J."/>
            <person name="Ruckert C."/>
        </authorList>
    </citation>
    <scope>NUCLEOTIDE SEQUENCE</scope>
    <source>
        <strain evidence="5">KCTC 32255</strain>
    </source>
</reference>
<comment type="caution">
    <text evidence="5">The sequence shown here is derived from an EMBL/GenBank/DDBJ whole genome shotgun (WGS) entry which is preliminary data.</text>
</comment>
<evidence type="ECO:0000259" key="4">
    <source>
        <dbReference type="SMART" id="SM00646"/>
    </source>
</evidence>
<keyword evidence="3" id="KW-0378">Hydrolase</keyword>
<dbReference type="AlphaFoldDB" id="A0A918PBS1"/>
<gene>
    <name evidence="5" type="ORF">GCM10011614_09710</name>
</gene>
<dbReference type="EMBL" id="BMZA01000002">
    <property type="protein sequence ID" value="GGY96841.1"/>
    <property type="molecule type" value="Genomic_DNA"/>
</dbReference>
<dbReference type="SUPFAM" id="SSF53187">
    <property type="entry name" value="Zn-dependent exopeptidases"/>
    <property type="match status" value="1"/>
</dbReference>
<evidence type="ECO:0000256" key="2">
    <source>
        <dbReference type="ARBA" id="ARBA00011901"/>
    </source>
</evidence>
<dbReference type="GO" id="GO:0009253">
    <property type="term" value="P:peptidoglycan catabolic process"/>
    <property type="evidence" value="ECO:0007669"/>
    <property type="project" value="InterPro"/>
</dbReference>
<dbReference type="Gene3D" id="3.40.630.40">
    <property type="entry name" value="Zn-dependent exopeptidases"/>
    <property type="match status" value="1"/>
</dbReference>
<dbReference type="GO" id="GO:0008745">
    <property type="term" value="F:N-acetylmuramoyl-L-alanine amidase activity"/>
    <property type="evidence" value="ECO:0007669"/>
    <property type="project" value="UniProtKB-EC"/>
</dbReference>